<dbReference type="GO" id="GO:0000287">
    <property type="term" value="F:magnesium ion binding"/>
    <property type="evidence" value="ECO:0007669"/>
    <property type="project" value="TreeGrafter"/>
</dbReference>
<dbReference type="Proteomes" id="UP000753256">
    <property type="component" value="Unassembled WGS sequence"/>
</dbReference>
<dbReference type="InterPro" id="IPR036412">
    <property type="entry name" value="HAD-like_sf"/>
</dbReference>
<sequence length="284" mass="31276">MIEVFATDLDGTLLNAFHLTDKRILAALKQVVDAGAHVVIATGRTMRSTNEHGFEGLPLDIVELNGAIVRDATGKVVKSFPLDKAALEKMLRAFPDVVFECVSAEGTYITATREKRQAQFARDGFIRRIAMRGMYKREESDPTMHFEQSVEQVLEHDIAKINSRVVDEQLKRDLAAYLDAQDTFVNTPFNPIMFEITNADVNKGASISWLAQSLGFTDNEVAVYGDGGNDVTMLERFEHAYATANADADAKKAAGNVIGNCAFHAVPRHMLATVRAERGRVTIA</sequence>
<gene>
    <name evidence="1" type="ORF">K8V70_00265</name>
</gene>
<dbReference type="PANTHER" id="PTHR10000:SF8">
    <property type="entry name" value="HAD SUPERFAMILY HYDROLASE-LIKE, TYPE 3"/>
    <property type="match status" value="1"/>
</dbReference>
<dbReference type="PANTHER" id="PTHR10000">
    <property type="entry name" value="PHOSPHOSERINE PHOSPHATASE"/>
    <property type="match status" value="1"/>
</dbReference>
<dbReference type="InterPro" id="IPR006379">
    <property type="entry name" value="HAD-SF_hydro_IIB"/>
</dbReference>
<dbReference type="GO" id="GO:0005829">
    <property type="term" value="C:cytosol"/>
    <property type="evidence" value="ECO:0007669"/>
    <property type="project" value="TreeGrafter"/>
</dbReference>
<dbReference type="AlphaFoldDB" id="A0A921LU69"/>
<reference evidence="1" key="1">
    <citation type="journal article" date="2021" name="PeerJ">
        <title>Extensive microbial diversity within the chicken gut microbiome revealed by metagenomics and culture.</title>
        <authorList>
            <person name="Gilroy R."/>
            <person name="Ravi A."/>
            <person name="Getino M."/>
            <person name="Pursley I."/>
            <person name="Horton D.L."/>
            <person name="Alikhan N.F."/>
            <person name="Baker D."/>
            <person name="Gharbi K."/>
            <person name="Hall N."/>
            <person name="Watson M."/>
            <person name="Adriaenssens E.M."/>
            <person name="Foster-Nyarko E."/>
            <person name="Jarju S."/>
            <person name="Secka A."/>
            <person name="Antonio M."/>
            <person name="Oren A."/>
            <person name="Chaudhuri R.R."/>
            <person name="La Ragione R."/>
            <person name="Hildebrand F."/>
            <person name="Pallen M.J."/>
        </authorList>
    </citation>
    <scope>NUCLEOTIDE SEQUENCE</scope>
    <source>
        <strain evidence="1">ChiHjej13B12-9602</strain>
    </source>
</reference>
<dbReference type="RefSeq" id="WP_273188398.1">
    <property type="nucleotide sequence ID" value="NZ_DYUZ01000002.1"/>
</dbReference>
<dbReference type="Gene3D" id="3.40.50.1000">
    <property type="entry name" value="HAD superfamily/HAD-like"/>
    <property type="match status" value="1"/>
</dbReference>
<evidence type="ECO:0000313" key="2">
    <source>
        <dbReference type="Proteomes" id="UP000753256"/>
    </source>
</evidence>
<protein>
    <submittedName>
        <fullName evidence="1">Cof-type HAD-IIB family hydrolase</fullName>
    </submittedName>
</protein>
<dbReference type="Pfam" id="PF08282">
    <property type="entry name" value="Hydrolase_3"/>
    <property type="match status" value="1"/>
</dbReference>
<accession>A0A921LU69</accession>
<dbReference type="PROSITE" id="PS01228">
    <property type="entry name" value="COF_1"/>
    <property type="match status" value="1"/>
</dbReference>
<dbReference type="SUPFAM" id="SSF56784">
    <property type="entry name" value="HAD-like"/>
    <property type="match status" value="1"/>
</dbReference>
<dbReference type="InterPro" id="IPR023214">
    <property type="entry name" value="HAD_sf"/>
</dbReference>
<dbReference type="GO" id="GO:0016791">
    <property type="term" value="F:phosphatase activity"/>
    <property type="evidence" value="ECO:0007669"/>
    <property type="project" value="TreeGrafter"/>
</dbReference>
<keyword evidence="1" id="KW-0378">Hydrolase</keyword>
<reference evidence="1" key="2">
    <citation type="submission" date="2021-09" db="EMBL/GenBank/DDBJ databases">
        <authorList>
            <person name="Gilroy R."/>
        </authorList>
    </citation>
    <scope>NUCLEOTIDE SEQUENCE</scope>
    <source>
        <strain evidence="1">ChiHjej13B12-9602</strain>
    </source>
</reference>
<name>A0A921LU69_9ACTN</name>
<comment type="caution">
    <text evidence="1">The sequence shown here is derived from an EMBL/GenBank/DDBJ whole genome shotgun (WGS) entry which is preliminary data.</text>
</comment>
<dbReference type="EMBL" id="DYUZ01000002">
    <property type="protein sequence ID" value="HJG36290.1"/>
    <property type="molecule type" value="Genomic_DNA"/>
</dbReference>
<dbReference type="NCBIfam" id="TIGR01484">
    <property type="entry name" value="HAD-SF-IIB"/>
    <property type="match status" value="1"/>
</dbReference>
<proteinExistence type="predicted"/>
<organism evidence="1 2">
    <name type="scientific">Enorma phocaeensis</name>
    <dbReference type="NCBI Taxonomy" id="1871019"/>
    <lineage>
        <taxon>Bacteria</taxon>
        <taxon>Bacillati</taxon>
        <taxon>Actinomycetota</taxon>
        <taxon>Coriobacteriia</taxon>
        <taxon>Coriobacteriales</taxon>
        <taxon>Coriobacteriaceae</taxon>
        <taxon>Enorma</taxon>
    </lineage>
</organism>
<dbReference type="Gene3D" id="3.30.1240.10">
    <property type="match status" value="1"/>
</dbReference>
<evidence type="ECO:0000313" key="1">
    <source>
        <dbReference type="EMBL" id="HJG36290.1"/>
    </source>
</evidence>